<proteinExistence type="predicted"/>
<organism evidence="1 2">
    <name type="scientific">Caballeronia sordidicola</name>
    <name type="common">Burkholderia sordidicola</name>
    <dbReference type="NCBI Taxonomy" id="196367"/>
    <lineage>
        <taxon>Bacteria</taxon>
        <taxon>Pseudomonadati</taxon>
        <taxon>Pseudomonadota</taxon>
        <taxon>Betaproteobacteria</taxon>
        <taxon>Burkholderiales</taxon>
        <taxon>Burkholderiaceae</taxon>
        <taxon>Caballeronia</taxon>
    </lineage>
</organism>
<evidence type="ECO:0000313" key="1">
    <source>
        <dbReference type="EMBL" id="OTP69865.1"/>
    </source>
</evidence>
<protein>
    <submittedName>
        <fullName evidence="1">Uncharacterized protein</fullName>
    </submittedName>
</protein>
<dbReference type="Proteomes" id="UP000195221">
    <property type="component" value="Unassembled WGS sequence"/>
</dbReference>
<name>A0A242MEZ9_CABSO</name>
<sequence>MLRGFLPNEDLICLLGGGRRGCCCLLRGSNGGNLSALALCEL</sequence>
<dbReference type="EMBL" id="NBTZ01000112">
    <property type="protein sequence ID" value="OTP69865.1"/>
    <property type="molecule type" value="Genomic_DNA"/>
</dbReference>
<accession>A0A242MEZ9</accession>
<dbReference type="AlphaFoldDB" id="A0A242MEZ9"/>
<comment type="caution">
    <text evidence="1">The sequence shown here is derived from an EMBL/GenBank/DDBJ whole genome shotgun (WGS) entry which is preliminary data.</text>
</comment>
<reference evidence="1 2" key="1">
    <citation type="submission" date="2017-03" db="EMBL/GenBank/DDBJ databases">
        <title>Genome analysis of strain PAMC 26577.</title>
        <authorList>
            <person name="Oh H.-M."/>
            <person name="Yang J.-A."/>
        </authorList>
    </citation>
    <scope>NUCLEOTIDE SEQUENCE [LARGE SCALE GENOMIC DNA]</scope>
    <source>
        <strain evidence="1 2">PAMC 26577</strain>
    </source>
</reference>
<gene>
    <name evidence="1" type="ORF">PAMC26577_29515</name>
</gene>
<evidence type="ECO:0000313" key="2">
    <source>
        <dbReference type="Proteomes" id="UP000195221"/>
    </source>
</evidence>